<dbReference type="KEGG" id="bts:Btus_1946"/>
<evidence type="ECO:0000259" key="2">
    <source>
        <dbReference type="Pfam" id="PF08281"/>
    </source>
</evidence>
<sequence length="137" mass="15345">MRRTIVQALKLCRLYERAGVHPGHEPRITPAYSLAPSGETNVVQDSTGDTAQRNTDGERERREHVERVHRALEALTPMEREVVRLKYLEGMTMIEVCEALAISERTAHKSKAAALLKLAIVFGLLTPEEERQAAGML</sequence>
<dbReference type="InterPro" id="IPR013324">
    <property type="entry name" value="RNA_pol_sigma_r3/r4-like"/>
</dbReference>
<dbReference type="Pfam" id="PF08281">
    <property type="entry name" value="Sigma70_r4_2"/>
    <property type="match status" value="1"/>
</dbReference>
<dbReference type="NCBIfam" id="TIGR01637">
    <property type="entry name" value="phage_arpU"/>
    <property type="match status" value="1"/>
</dbReference>
<feature type="region of interest" description="Disordered" evidence="1">
    <location>
        <begin position="25"/>
        <end position="64"/>
    </location>
</feature>
<dbReference type="AlphaFoldDB" id="D5WQN2"/>
<name>D5WQN2_KYRT2</name>
<dbReference type="InterPro" id="IPR036388">
    <property type="entry name" value="WH-like_DNA-bd_sf"/>
</dbReference>
<dbReference type="GO" id="GO:0016987">
    <property type="term" value="F:sigma factor activity"/>
    <property type="evidence" value="ECO:0007669"/>
    <property type="project" value="InterPro"/>
</dbReference>
<dbReference type="EMBL" id="CP002017">
    <property type="protein sequence ID" value="ADG06641.1"/>
    <property type="molecule type" value="Genomic_DNA"/>
</dbReference>
<dbReference type="InterPro" id="IPR006524">
    <property type="entry name" value="ArpU-like"/>
</dbReference>
<evidence type="ECO:0000313" key="3">
    <source>
        <dbReference type="EMBL" id="ADG06641.1"/>
    </source>
</evidence>
<dbReference type="CDD" id="cd06171">
    <property type="entry name" value="Sigma70_r4"/>
    <property type="match status" value="1"/>
</dbReference>
<proteinExistence type="predicted"/>
<dbReference type="InterPro" id="IPR013249">
    <property type="entry name" value="RNA_pol_sigma70_r4_t2"/>
</dbReference>
<dbReference type="SUPFAM" id="SSF88659">
    <property type="entry name" value="Sigma3 and sigma4 domains of RNA polymerase sigma factors"/>
    <property type="match status" value="1"/>
</dbReference>
<dbReference type="HOGENOM" id="CLU_107917_2_0_9"/>
<dbReference type="Proteomes" id="UP000002368">
    <property type="component" value="Chromosome"/>
</dbReference>
<dbReference type="STRING" id="562970.Btus_1946"/>
<evidence type="ECO:0000256" key="1">
    <source>
        <dbReference type="SAM" id="MobiDB-lite"/>
    </source>
</evidence>
<dbReference type="NCBIfam" id="TIGR02937">
    <property type="entry name" value="sigma70-ECF"/>
    <property type="match status" value="1"/>
</dbReference>
<protein>
    <submittedName>
        <fullName evidence="3">RNA polymerase, sigma-24 subunit, ECF subfamily</fullName>
    </submittedName>
</protein>
<feature type="compositionally biased region" description="Basic and acidic residues" evidence="1">
    <location>
        <begin position="55"/>
        <end position="64"/>
    </location>
</feature>
<gene>
    <name evidence="3" type="ordered locus">Btus_1946</name>
</gene>
<dbReference type="GO" id="GO:0003677">
    <property type="term" value="F:DNA binding"/>
    <property type="evidence" value="ECO:0007669"/>
    <property type="project" value="InterPro"/>
</dbReference>
<reference evidence="3 4" key="1">
    <citation type="journal article" date="2011" name="Stand. Genomic Sci.">
        <title>Complete genome sequence of the thermophilic, hydrogen-oxidizing Bacillus tusciae type strain (T2) and reclassification in the new genus, Kyrpidia gen. nov. as Kyrpidia tusciae comb. nov. and emendation of the family Alicyclobacillaceae da Costa and Rainey, 2010.</title>
        <authorList>
            <person name="Klenk H.P."/>
            <person name="Lapidus A."/>
            <person name="Chertkov O."/>
            <person name="Copeland A."/>
            <person name="Del Rio T.G."/>
            <person name="Nolan M."/>
            <person name="Lucas S."/>
            <person name="Chen F."/>
            <person name="Tice H."/>
            <person name="Cheng J.F."/>
            <person name="Han C."/>
            <person name="Bruce D."/>
            <person name="Goodwin L."/>
            <person name="Pitluck S."/>
            <person name="Pati A."/>
            <person name="Ivanova N."/>
            <person name="Mavromatis K."/>
            <person name="Daum C."/>
            <person name="Chen A."/>
            <person name="Palaniappan K."/>
            <person name="Chang Y.J."/>
            <person name="Land M."/>
            <person name="Hauser L."/>
            <person name="Jeffries C.D."/>
            <person name="Detter J.C."/>
            <person name="Rohde M."/>
            <person name="Abt B."/>
            <person name="Pukall R."/>
            <person name="Goker M."/>
            <person name="Bristow J."/>
            <person name="Markowitz V."/>
            <person name="Hugenholtz P."/>
            <person name="Eisen J.A."/>
        </authorList>
    </citation>
    <scope>NUCLEOTIDE SEQUENCE [LARGE SCALE GENOMIC DNA]</scope>
    <source>
        <strain evidence="3 4">DSM 2912</strain>
    </source>
</reference>
<dbReference type="Gene3D" id="1.10.10.10">
    <property type="entry name" value="Winged helix-like DNA-binding domain superfamily/Winged helix DNA-binding domain"/>
    <property type="match status" value="1"/>
</dbReference>
<organism evidence="3 4">
    <name type="scientific">Kyrpidia tusciae (strain DSM 2912 / NBRC 15312 / T2)</name>
    <name type="common">Bacillus tusciae</name>
    <dbReference type="NCBI Taxonomy" id="562970"/>
    <lineage>
        <taxon>Bacteria</taxon>
        <taxon>Bacillati</taxon>
        <taxon>Bacillota</taxon>
        <taxon>Bacilli</taxon>
        <taxon>Bacillales</taxon>
        <taxon>Alicyclobacillaceae</taxon>
        <taxon>Kyrpidia</taxon>
    </lineage>
</organism>
<accession>D5WQN2</accession>
<dbReference type="GO" id="GO:0006352">
    <property type="term" value="P:DNA-templated transcription initiation"/>
    <property type="evidence" value="ECO:0007669"/>
    <property type="project" value="InterPro"/>
</dbReference>
<feature type="domain" description="RNA polymerase sigma factor 70 region 4 type 2" evidence="2">
    <location>
        <begin position="66"/>
        <end position="118"/>
    </location>
</feature>
<dbReference type="eggNOG" id="COG1595">
    <property type="taxonomic scope" value="Bacteria"/>
</dbReference>
<feature type="compositionally biased region" description="Polar residues" evidence="1">
    <location>
        <begin position="38"/>
        <end position="54"/>
    </location>
</feature>
<evidence type="ECO:0000313" key="4">
    <source>
        <dbReference type="Proteomes" id="UP000002368"/>
    </source>
</evidence>
<keyword evidence="4" id="KW-1185">Reference proteome</keyword>
<dbReference type="InterPro" id="IPR014284">
    <property type="entry name" value="RNA_pol_sigma-70_dom"/>
</dbReference>